<evidence type="ECO:0000256" key="13">
    <source>
        <dbReference type="ARBA" id="ARBA00041418"/>
    </source>
</evidence>
<feature type="transmembrane region" description="Helical" evidence="18">
    <location>
        <begin position="370"/>
        <end position="389"/>
    </location>
</feature>
<feature type="transmembrane region" description="Helical" evidence="18">
    <location>
        <begin position="198"/>
        <end position="216"/>
    </location>
</feature>
<evidence type="ECO:0000256" key="3">
    <source>
        <dbReference type="ARBA" id="ARBA00022679"/>
    </source>
</evidence>
<evidence type="ECO:0000256" key="7">
    <source>
        <dbReference type="ARBA" id="ARBA00022989"/>
    </source>
</evidence>
<dbReference type="GO" id="GO:0015648">
    <property type="term" value="F:lipid-linked peptidoglycan transporter activity"/>
    <property type="evidence" value="ECO:0007669"/>
    <property type="project" value="TreeGrafter"/>
</dbReference>
<feature type="transmembrane region" description="Helical" evidence="18">
    <location>
        <begin position="83"/>
        <end position="103"/>
    </location>
</feature>
<evidence type="ECO:0000256" key="18">
    <source>
        <dbReference type="SAM" id="Phobius"/>
    </source>
</evidence>
<evidence type="ECO:0000256" key="11">
    <source>
        <dbReference type="ARBA" id="ARBA00038053"/>
    </source>
</evidence>
<evidence type="ECO:0000256" key="16">
    <source>
        <dbReference type="ARBA" id="ARBA00049966"/>
    </source>
</evidence>
<keyword evidence="7 18" id="KW-1133">Transmembrane helix</keyword>
<dbReference type="GO" id="GO:0008955">
    <property type="term" value="F:peptidoglycan glycosyltransferase activity"/>
    <property type="evidence" value="ECO:0007669"/>
    <property type="project" value="UniProtKB-EC"/>
</dbReference>
<dbReference type="PROSITE" id="PS00428">
    <property type="entry name" value="FTSW_RODA_SPOVE"/>
    <property type="match status" value="1"/>
</dbReference>
<name>A0A6M8BDU6_9CYAN</name>
<feature type="transmembrane region" description="Helical" evidence="18">
    <location>
        <begin position="307"/>
        <end position="328"/>
    </location>
</feature>
<evidence type="ECO:0000256" key="1">
    <source>
        <dbReference type="ARBA" id="ARBA00004141"/>
    </source>
</evidence>
<accession>A0A6M8BDU6</accession>
<dbReference type="GO" id="GO:0032153">
    <property type="term" value="C:cell division site"/>
    <property type="evidence" value="ECO:0007669"/>
    <property type="project" value="TreeGrafter"/>
</dbReference>
<feature type="transmembrane region" description="Helical" evidence="18">
    <location>
        <begin position="172"/>
        <end position="191"/>
    </location>
</feature>
<proteinExistence type="inferred from homology"/>
<evidence type="ECO:0000256" key="5">
    <source>
        <dbReference type="ARBA" id="ARBA00022960"/>
    </source>
</evidence>
<keyword evidence="6" id="KW-0573">Peptidoglycan synthesis</keyword>
<gene>
    <name evidence="19" type="ORF">HPC62_15100</name>
</gene>
<dbReference type="GO" id="GO:0005886">
    <property type="term" value="C:plasma membrane"/>
    <property type="evidence" value="ECO:0007669"/>
    <property type="project" value="TreeGrafter"/>
</dbReference>
<reference evidence="19 20" key="1">
    <citation type="submission" date="2020-05" db="EMBL/GenBank/DDBJ databases">
        <title>Complete genome sequence of of a novel Thermoleptolyngbya strain isolated from hot springs of Ganzi, Sichuan China.</title>
        <authorList>
            <person name="Tang J."/>
            <person name="Daroch M."/>
            <person name="Li L."/>
            <person name="Waleron K."/>
            <person name="Waleron M."/>
            <person name="Waleron M."/>
        </authorList>
    </citation>
    <scope>NUCLEOTIDE SEQUENCE [LARGE SCALE GENOMIC DNA]</scope>
    <source>
        <strain evidence="19 20">PKUAC-SCTA183</strain>
    </source>
</reference>
<feature type="transmembrane region" description="Helical" evidence="18">
    <location>
        <begin position="47"/>
        <end position="68"/>
    </location>
</feature>
<dbReference type="KEGG" id="theu:HPC62_15100"/>
<evidence type="ECO:0000256" key="14">
    <source>
        <dbReference type="ARBA" id="ARBA00044770"/>
    </source>
</evidence>
<dbReference type="GO" id="GO:0009252">
    <property type="term" value="P:peptidoglycan biosynthetic process"/>
    <property type="evidence" value="ECO:0007669"/>
    <property type="project" value="UniProtKB-KW"/>
</dbReference>
<evidence type="ECO:0000256" key="10">
    <source>
        <dbReference type="ARBA" id="ARBA00033270"/>
    </source>
</evidence>
<keyword evidence="2" id="KW-0328">Glycosyltransferase</keyword>
<evidence type="ECO:0000256" key="17">
    <source>
        <dbReference type="SAM" id="MobiDB-lite"/>
    </source>
</evidence>
<dbReference type="AlphaFoldDB" id="A0A6M8BDU6"/>
<evidence type="ECO:0000256" key="15">
    <source>
        <dbReference type="ARBA" id="ARBA00049902"/>
    </source>
</evidence>
<dbReference type="EC" id="2.4.99.28" evidence="14"/>
<keyword evidence="4 18" id="KW-0812">Transmembrane</keyword>
<comment type="subcellular location">
    <subcellularLocation>
        <location evidence="1">Membrane</location>
        <topology evidence="1">Multi-pass membrane protein</topology>
    </subcellularLocation>
</comment>
<comment type="catalytic activity">
    <reaction evidence="15">
        <text>[GlcNAc-(1-&gt;4)-Mur2Ac(oyl-L-Ala-gamma-D-Glu-L-Lys-D-Ala-D-Ala)](n)-di-trans,octa-cis-undecaprenyl diphosphate + beta-D-GlcNAc-(1-&gt;4)-Mur2Ac(oyl-L-Ala-gamma-D-Glu-L-Lys-D-Ala-D-Ala)-di-trans,octa-cis-undecaprenyl diphosphate = [GlcNAc-(1-&gt;4)-Mur2Ac(oyl-L-Ala-gamma-D-Glu-L-Lys-D-Ala-D-Ala)](n+1)-di-trans,octa-cis-undecaprenyl diphosphate + di-trans,octa-cis-undecaprenyl diphosphate + H(+)</text>
        <dbReference type="Rhea" id="RHEA:23708"/>
        <dbReference type="Rhea" id="RHEA-COMP:9602"/>
        <dbReference type="Rhea" id="RHEA-COMP:9603"/>
        <dbReference type="ChEBI" id="CHEBI:15378"/>
        <dbReference type="ChEBI" id="CHEBI:58405"/>
        <dbReference type="ChEBI" id="CHEBI:60033"/>
        <dbReference type="ChEBI" id="CHEBI:78435"/>
        <dbReference type="EC" id="2.4.99.28"/>
    </reaction>
</comment>
<feature type="region of interest" description="Disordered" evidence="17">
    <location>
        <begin position="1"/>
        <end position="30"/>
    </location>
</feature>
<comment type="similarity">
    <text evidence="11">Belongs to the SEDS family. FtsW subfamily.</text>
</comment>
<evidence type="ECO:0000256" key="12">
    <source>
        <dbReference type="ARBA" id="ARBA00041185"/>
    </source>
</evidence>
<evidence type="ECO:0000256" key="9">
    <source>
        <dbReference type="ARBA" id="ARBA00032370"/>
    </source>
</evidence>
<keyword evidence="5" id="KW-0133">Cell shape</keyword>
<protein>
    <recommendedName>
        <fullName evidence="12">Probable peptidoglycan glycosyltransferase FtsW</fullName>
        <ecNumber evidence="14">2.4.99.28</ecNumber>
    </recommendedName>
    <alternativeName>
        <fullName evidence="13">Cell division protein FtsW</fullName>
    </alternativeName>
    <alternativeName>
        <fullName evidence="10">Cell wall polymerase</fullName>
    </alternativeName>
    <alternativeName>
        <fullName evidence="9">Peptidoglycan polymerase</fullName>
    </alternativeName>
</protein>
<keyword evidence="3" id="KW-0808">Transferase</keyword>
<evidence type="ECO:0000313" key="20">
    <source>
        <dbReference type="Proteomes" id="UP000505210"/>
    </source>
</evidence>
<evidence type="ECO:0000313" key="19">
    <source>
        <dbReference type="EMBL" id="QKD84984.1"/>
    </source>
</evidence>
<keyword evidence="20" id="KW-1185">Reference proteome</keyword>
<dbReference type="GO" id="GO:0008360">
    <property type="term" value="P:regulation of cell shape"/>
    <property type="evidence" value="ECO:0007669"/>
    <property type="project" value="UniProtKB-KW"/>
</dbReference>
<dbReference type="InterPro" id="IPR001182">
    <property type="entry name" value="FtsW/RodA"/>
</dbReference>
<dbReference type="GO" id="GO:0051301">
    <property type="term" value="P:cell division"/>
    <property type="evidence" value="ECO:0007669"/>
    <property type="project" value="InterPro"/>
</dbReference>
<dbReference type="InterPro" id="IPR018365">
    <property type="entry name" value="Cell_cycle_FtsW-rel_CS"/>
</dbReference>
<dbReference type="EMBL" id="CP053661">
    <property type="protein sequence ID" value="QKD84984.1"/>
    <property type="molecule type" value="Genomic_DNA"/>
</dbReference>
<feature type="region of interest" description="Disordered" evidence="17">
    <location>
        <begin position="410"/>
        <end position="429"/>
    </location>
</feature>
<dbReference type="Proteomes" id="UP000505210">
    <property type="component" value="Chromosome"/>
</dbReference>
<feature type="transmembrane region" description="Helical" evidence="18">
    <location>
        <begin position="110"/>
        <end position="128"/>
    </location>
</feature>
<sequence>MPSAVQPIIEPPQKSPESGDRPSGSSALPWESTPVDTWAMEARMLRWLTFLWLGLGLAVLFSASYAIADTEHGNGLYYIQRQVLYGCIGLLGFSLLVSTPLRFVLGMADLLMLICLGLILLTLVPGFGTTVNGASRWLAIGPLPILQPSELIKPFLVLQGARIFGRWDRLSWRVRFTWLGIFVVLLASILLQPNLSTTALCGMLLWLMALAAGLPWRYLGGTAIAGLSAAVLSVSLRDYQRDRIVSFLNPWADPAQNGYQLIQSLLAVGSGGLTGTGFGLSQQKLFYLPIHYTDFIFAVYAEEFGFLGGLLLLLLLGSFAALGLRVALKAKSPIHQLVAIGVVVLLVGQSLLNIGVATGALPTTGLPFPFFSYGGSSVIASLVSAALLVRVARESSSAAVVSLGQGRRFGGDRSVSSLQPIPKRKRKPL</sequence>
<keyword evidence="8 18" id="KW-0472">Membrane</keyword>
<feature type="transmembrane region" description="Helical" evidence="18">
    <location>
        <begin position="337"/>
        <end position="358"/>
    </location>
</feature>
<dbReference type="PANTHER" id="PTHR30474:SF2">
    <property type="entry name" value="PEPTIDOGLYCAN GLYCOSYLTRANSFERASE FTSW-RELATED"/>
    <property type="match status" value="1"/>
</dbReference>
<dbReference type="PANTHER" id="PTHR30474">
    <property type="entry name" value="CELL CYCLE PROTEIN"/>
    <property type="match status" value="1"/>
</dbReference>
<organism evidence="19 20">
    <name type="scientific">Thermoleptolyngbya sichuanensis A183</name>
    <dbReference type="NCBI Taxonomy" id="2737172"/>
    <lineage>
        <taxon>Bacteria</taxon>
        <taxon>Bacillati</taxon>
        <taxon>Cyanobacteriota</taxon>
        <taxon>Cyanophyceae</taxon>
        <taxon>Oculatellales</taxon>
        <taxon>Oculatellaceae</taxon>
        <taxon>Thermoleptolyngbya</taxon>
        <taxon>Thermoleptolyngbya sichuanensis</taxon>
    </lineage>
</organism>
<evidence type="ECO:0000256" key="4">
    <source>
        <dbReference type="ARBA" id="ARBA00022692"/>
    </source>
</evidence>
<evidence type="ECO:0000256" key="6">
    <source>
        <dbReference type="ARBA" id="ARBA00022984"/>
    </source>
</evidence>
<comment type="function">
    <text evidence="16">Peptidoglycan polymerase that is essential for cell division.</text>
</comment>
<dbReference type="Pfam" id="PF01098">
    <property type="entry name" value="FTSW_RODA_SPOVE"/>
    <property type="match status" value="1"/>
</dbReference>
<evidence type="ECO:0000256" key="8">
    <source>
        <dbReference type="ARBA" id="ARBA00023136"/>
    </source>
</evidence>
<evidence type="ECO:0000256" key="2">
    <source>
        <dbReference type="ARBA" id="ARBA00022676"/>
    </source>
</evidence>